<dbReference type="EMBL" id="JAMLDX010000043">
    <property type="protein sequence ID" value="MCP3733245.1"/>
    <property type="molecule type" value="Genomic_DNA"/>
</dbReference>
<proteinExistence type="predicted"/>
<keyword evidence="1" id="KW-1133">Transmembrane helix</keyword>
<feature type="domain" description="Ice-binding protein C-terminal" evidence="2">
    <location>
        <begin position="171"/>
        <end position="195"/>
    </location>
</feature>
<feature type="transmembrane region" description="Helical" evidence="1">
    <location>
        <begin position="175"/>
        <end position="192"/>
    </location>
</feature>
<dbReference type="Pfam" id="PF07589">
    <property type="entry name" value="PEP-CTERM"/>
    <property type="match status" value="1"/>
</dbReference>
<gene>
    <name evidence="3" type="ORF">M9978_22835</name>
</gene>
<dbReference type="RefSeq" id="WP_254297468.1">
    <property type="nucleotide sequence ID" value="NZ_JAMLDX010000043.1"/>
</dbReference>
<evidence type="ECO:0000259" key="2">
    <source>
        <dbReference type="Pfam" id="PF07589"/>
    </source>
</evidence>
<protein>
    <submittedName>
        <fullName evidence="3">PEPxxWA-CTERM sorting domain-containing protein</fullName>
    </submittedName>
</protein>
<dbReference type="NCBIfam" id="TIGR02595">
    <property type="entry name" value="PEP_CTERM"/>
    <property type="match status" value="1"/>
</dbReference>
<dbReference type="AlphaFoldDB" id="A0A9X2HWE0"/>
<dbReference type="Proteomes" id="UP001139451">
    <property type="component" value="Unassembled WGS sequence"/>
</dbReference>
<keyword evidence="1" id="KW-0812">Transmembrane</keyword>
<reference evidence="3" key="1">
    <citation type="submission" date="2022-05" db="EMBL/GenBank/DDBJ databases">
        <title>Sphingomonas sp. strain MG17 Genome sequencing and assembly.</title>
        <authorList>
            <person name="Kim I."/>
        </authorList>
    </citation>
    <scope>NUCLEOTIDE SEQUENCE</scope>
    <source>
        <strain evidence="3">MG17</strain>
    </source>
</reference>
<accession>A0A9X2HWE0</accession>
<evidence type="ECO:0000313" key="4">
    <source>
        <dbReference type="Proteomes" id="UP001139451"/>
    </source>
</evidence>
<name>A0A9X2HWE0_9SPHN</name>
<comment type="caution">
    <text evidence="3">The sequence shown here is derived from an EMBL/GenBank/DDBJ whole genome shotgun (WGS) entry which is preliminary data.</text>
</comment>
<keyword evidence="4" id="KW-1185">Reference proteome</keyword>
<evidence type="ECO:0000256" key="1">
    <source>
        <dbReference type="SAM" id="Phobius"/>
    </source>
</evidence>
<dbReference type="NCBIfam" id="NF035944">
    <property type="entry name" value="PEPxxWA-CTERM"/>
    <property type="match status" value="1"/>
</dbReference>
<keyword evidence="1" id="KW-0472">Membrane</keyword>
<dbReference type="InterPro" id="IPR013424">
    <property type="entry name" value="Ice-binding_C"/>
</dbReference>
<sequence length="204" mass="20977">MPAHAADIVNCATISGQCDISDENVLLNNGTNQASVLGSTQNSGIQVLFTSVGNNLNSANGQAVVSAFDGILENLTFTLLGGATFTSAFFNITPLNGALDAFETASAIFTFSDGTTATRSLAGNGNNQFRVTDGSPGISSVTFVAQGTNGQGVPLGVDSFRQLRLGGVISAVPEPATWAMMLLGFGLVGGAVRRKRHTTRVVYA</sequence>
<evidence type="ECO:0000313" key="3">
    <source>
        <dbReference type="EMBL" id="MCP3733245.1"/>
    </source>
</evidence>
<organism evidence="3 4">
    <name type="scientific">Sphingomonas tagetis</name>
    <dbReference type="NCBI Taxonomy" id="2949092"/>
    <lineage>
        <taxon>Bacteria</taxon>
        <taxon>Pseudomonadati</taxon>
        <taxon>Pseudomonadota</taxon>
        <taxon>Alphaproteobacteria</taxon>
        <taxon>Sphingomonadales</taxon>
        <taxon>Sphingomonadaceae</taxon>
        <taxon>Sphingomonas</taxon>
    </lineage>
</organism>